<dbReference type="AlphaFoldDB" id="A0A819BQE0"/>
<dbReference type="InterPro" id="IPR002048">
    <property type="entry name" value="EF_hand_dom"/>
</dbReference>
<evidence type="ECO:0000313" key="2">
    <source>
        <dbReference type="EMBL" id="CAF3807440.1"/>
    </source>
</evidence>
<reference evidence="2" key="1">
    <citation type="submission" date="2021-02" db="EMBL/GenBank/DDBJ databases">
        <authorList>
            <person name="Nowell W R."/>
        </authorList>
    </citation>
    <scope>NUCLEOTIDE SEQUENCE</scope>
</reference>
<dbReference type="SUPFAM" id="SSF47473">
    <property type="entry name" value="EF-hand"/>
    <property type="match status" value="1"/>
</dbReference>
<name>A0A819BQE0_9BILA</name>
<feature type="domain" description="EF-hand" evidence="1">
    <location>
        <begin position="29"/>
        <end position="57"/>
    </location>
</feature>
<evidence type="ECO:0000313" key="3">
    <source>
        <dbReference type="Proteomes" id="UP000663865"/>
    </source>
</evidence>
<comment type="caution">
    <text evidence="2">The sequence shown here is derived from an EMBL/GenBank/DDBJ whole genome shotgun (WGS) entry which is preliminary data.</text>
</comment>
<dbReference type="InterPro" id="IPR011992">
    <property type="entry name" value="EF-hand-dom_pair"/>
</dbReference>
<dbReference type="Proteomes" id="UP000663865">
    <property type="component" value="Unassembled WGS sequence"/>
</dbReference>
<dbReference type="Gene3D" id="1.10.238.10">
    <property type="entry name" value="EF-hand"/>
    <property type="match status" value="1"/>
</dbReference>
<proteinExistence type="predicted"/>
<accession>A0A819BQE0</accession>
<organism evidence="2 3">
    <name type="scientific">Rotaria socialis</name>
    <dbReference type="NCBI Taxonomy" id="392032"/>
    <lineage>
        <taxon>Eukaryota</taxon>
        <taxon>Metazoa</taxon>
        <taxon>Spiralia</taxon>
        <taxon>Gnathifera</taxon>
        <taxon>Rotifera</taxon>
        <taxon>Eurotatoria</taxon>
        <taxon>Bdelloidea</taxon>
        <taxon>Philodinida</taxon>
        <taxon>Philodinidae</taxon>
        <taxon>Rotaria</taxon>
    </lineage>
</organism>
<sequence length="118" mass="13409">MSFEQEVSDALPDDFGLYGLAKAFNNPLEAFKLLVSNGNGKITKEDLQKLLERFGFNGFAAKITAKLLFNKLGNKLIVSIRIQVQKLNSIDQRIALNHNRDWKISYVRYIAQHILADL</sequence>
<protein>
    <recommendedName>
        <fullName evidence="1">EF-hand domain-containing protein</fullName>
    </recommendedName>
</protein>
<dbReference type="GO" id="GO:0005509">
    <property type="term" value="F:calcium ion binding"/>
    <property type="evidence" value="ECO:0007669"/>
    <property type="project" value="InterPro"/>
</dbReference>
<evidence type="ECO:0000259" key="1">
    <source>
        <dbReference type="PROSITE" id="PS50222"/>
    </source>
</evidence>
<dbReference type="PROSITE" id="PS50222">
    <property type="entry name" value="EF_HAND_2"/>
    <property type="match status" value="1"/>
</dbReference>
<dbReference type="EMBL" id="CAJNYV010006180">
    <property type="protein sequence ID" value="CAF3807440.1"/>
    <property type="molecule type" value="Genomic_DNA"/>
</dbReference>
<gene>
    <name evidence="2" type="ORF">KIK155_LOCUS32792</name>
</gene>